<dbReference type="Gene3D" id="1.20.5.170">
    <property type="match status" value="1"/>
</dbReference>
<dbReference type="PANTHER" id="PTHR40618">
    <property type="entry name" value="B-ZIP TRANSCRIPTION FACTOR (EUROFUNG)-RELATED"/>
    <property type="match status" value="1"/>
</dbReference>
<proteinExistence type="predicted"/>
<protein>
    <recommendedName>
        <fullName evidence="4">BZIP domain-containing protein</fullName>
    </recommendedName>
</protein>
<evidence type="ECO:0000313" key="2">
    <source>
        <dbReference type="EMBL" id="KEQ59189.1"/>
    </source>
</evidence>
<evidence type="ECO:0000313" key="3">
    <source>
        <dbReference type="Proteomes" id="UP000030672"/>
    </source>
</evidence>
<name>A0A074VJD6_AURM1</name>
<gene>
    <name evidence="2" type="ORF">M437DRAFT_57351</name>
</gene>
<feature type="region of interest" description="Disordered" evidence="1">
    <location>
        <begin position="1"/>
        <end position="34"/>
    </location>
</feature>
<dbReference type="EMBL" id="KL584849">
    <property type="protein sequence ID" value="KEQ59189.1"/>
    <property type="molecule type" value="Genomic_DNA"/>
</dbReference>
<keyword evidence="3" id="KW-1185">Reference proteome</keyword>
<dbReference type="CDD" id="cd14688">
    <property type="entry name" value="bZIP_YAP"/>
    <property type="match status" value="1"/>
</dbReference>
<dbReference type="GeneID" id="63916584"/>
<dbReference type="HOGENOM" id="CLU_686929_0_0_1"/>
<accession>A0A074VJD6</accession>
<dbReference type="AlphaFoldDB" id="A0A074VJD6"/>
<dbReference type="PANTHER" id="PTHR40618:SF1">
    <property type="entry name" value="B-ZIP TRANSCRIPTION FACTOR (EUROFUNG)"/>
    <property type="match status" value="1"/>
</dbReference>
<evidence type="ECO:0000256" key="1">
    <source>
        <dbReference type="SAM" id="MobiDB-lite"/>
    </source>
</evidence>
<sequence length="401" mass="45343">MDKSDTTMNSQTSREVKRKAQLRDAQRRLRQRKVDELKNANSEIEALRKQLAEAKETIARLSAQDNTPVSNESVTPAPPSHQLPGNHRHDFELAHDMNAQVNSGDFAIDDTTLAQFLTPLSPSTLESFFPGASDDLLSLDMADALHFPQAMSTSEQSSSPEDISKSLDQEREQIWPLGYTAVADDRMPYMPLSAHTDSSSSLSAQLVRQLNPIPYTAVHEPTFAKRLWRRCAEMALRMLSDTRRHQAALERAFGAYIDRFSPEKVRKSLISALGQDNFDQLEYRTYPNFDFGHRSRMLQDTLVEEHMISGQSNPQDDPYMTPRDIENFYVSNGQLRQFVDPTGNAVTSPCHFDYQGKRWILEENKLIHILMQFSVCLGQGPALLASHVIAATFQSMQRVAI</sequence>
<organism evidence="2 3">
    <name type="scientific">Aureobasidium melanogenum (strain CBS 110374)</name>
    <name type="common">Aureobasidium pullulans var. melanogenum</name>
    <dbReference type="NCBI Taxonomy" id="1043003"/>
    <lineage>
        <taxon>Eukaryota</taxon>
        <taxon>Fungi</taxon>
        <taxon>Dikarya</taxon>
        <taxon>Ascomycota</taxon>
        <taxon>Pezizomycotina</taxon>
        <taxon>Dothideomycetes</taxon>
        <taxon>Dothideomycetidae</taxon>
        <taxon>Dothideales</taxon>
        <taxon>Saccotheciaceae</taxon>
        <taxon>Aureobasidium</taxon>
    </lineage>
</organism>
<feature type="compositionally biased region" description="Polar residues" evidence="1">
    <location>
        <begin position="1"/>
        <end position="13"/>
    </location>
</feature>
<dbReference type="RefSeq" id="XP_040876212.1">
    <property type="nucleotide sequence ID" value="XM_041023211.1"/>
</dbReference>
<reference evidence="2 3" key="1">
    <citation type="journal article" date="2014" name="BMC Genomics">
        <title>Genome sequencing of four Aureobasidium pullulans varieties: biotechnological potential, stress tolerance, and description of new species.</title>
        <authorList>
            <person name="Gostin Ar C."/>
            <person name="Ohm R.A."/>
            <person name="Kogej T."/>
            <person name="Sonjak S."/>
            <person name="Turk M."/>
            <person name="Zajc J."/>
            <person name="Zalar P."/>
            <person name="Grube M."/>
            <person name="Sun H."/>
            <person name="Han J."/>
            <person name="Sharma A."/>
            <person name="Chiniquy J."/>
            <person name="Ngan C.Y."/>
            <person name="Lipzen A."/>
            <person name="Barry K."/>
            <person name="Grigoriev I.V."/>
            <person name="Gunde-Cimerman N."/>
        </authorList>
    </citation>
    <scope>NUCLEOTIDE SEQUENCE [LARGE SCALE GENOMIC DNA]</scope>
    <source>
        <strain evidence="2 3">CBS 110374</strain>
    </source>
</reference>
<evidence type="ECO:0008006" key="4">
    <source>
        <dbReference type="Google" id="ProtNLM"/>
    </source>
</evidence>
<feature type="compositionally biased region" description="Basic and acidic residues" evidence="1">
    <location>
        <begin position="21"/>
        <end position="34"/>
    </location>
</feature>
<dbReference type="Proteomes" id="UP000030672">
    <property type="component" value="Unassembled WGS sequence"/>
</dbReference>